<gene>
    <name evidence="2" type="ORF">K234311028_09570</name>
</gene>
<reference evidence="2 3" key="1">
    <citation type="submission" date="2022-09" db="EMBL/GenBank/DDBJ databases">
        <title>complete genome sequences of Clostridium tetani str. KHSU-234311-028 isolated from soil.</title>
        <authorList>
            <person name="Sekizuka T."/>
            <person name="Shitada C."/>
            <person name="Takahashi M."/>
            <person name="Kuroda M."/>
        </authorList>
    </citation>
    <scope>NUCLEOTIDE SEQUENCE [LARGE SCALE GENOMIC DNA]</scope>
    <source>
        <strain evidence="2 3">KHSU-234311-028</strain>
    </source>
</reference>
<evidence type="ECO:0000313" key="3">
    <source>
        <dbReference type="Proteomes" id="UP001321763"/>
    </source>
</evidence>
<sequence length="39" mass="4256">MKKLLSILTVFILTFSLVACGGSAPTDANKEDTKQEEKQ</sequence>
<keyword evidence="1" id="KW-0732">Signal</keyword>
<feature type="signal peptide" evidence="1">
    <location>
        <begin position="1"/>
        <end position="21"/>
    </location>
</feature>
<accession>A0ABC8EC19</accession>
<evidence type="ECO:0000256" key="1">
    <source>
        <dbReference type="SAM" id="SignalP"/>
    </source>
</evidence>
<dbReference type="AlphaFoldDB" id="A0ABC8EC19"/>
<protein>
    <recommendedName>
        <fullName evidence="4">ABC transporter substrate-binding protein</fullName>
    </recommendedName>
</protein>
<proteinExistence type="predicted"/>
<dbReference type="Proteomes" id="UP001321763">
    <property type="component" value="Chromosome"/>
</dbReference>
<evidence type="ECO:0008006" key="4">
    <source>
        <dbReference type="Google" id="ProtNLM"/>
    </source>
</evidence>
<dbReference type="PROSITE" id="PS51257">
    <property type="entry name" value="PROKAR_LIPOPROTEIN"/>
    <property type="match status" value="1"/>
</dbReference>
<evidence type="ECO:0000313" key="2">
    <source>
        <dbReference type="EMBL" id="BDR80711.1"/>
    </source>
</evidence>
<organism evidence="2 3">
    <name type="scientific">Clostridium tetani</name>
    <dbReference type="NCBI Taxonomy" id="1513"/>
    <lineage>
        <taxon>Bacteria</taxon>
        <taxon>Bacillati</taxon>
        <taxon>Bacillota</taxon>
        <taxon>Clostridia</taxon>
        <taxon>Eubacteriales</taxon>
        <taxon>Clostridiaceae</taxon>
        <taxon>Clostridium</taxon>
    </lineage>
</organism>
<feature type="chain" id="PRO_5044866186" description="ABC transporter substrate-binding protein" evidence="1">
    <location>
        <begin position="22"/>
        <end position="39"/>
    </location>
</feature>
<dbReference type="EMBL" id="AP026818">
    <property type="protein sequence ID" value="BDR80711.1"/>
    <property type="molecule type" value="Genomic_DNA"/>
</dbReference>
<name>A0ABC8EC19_CLOTA</name>